<dbReference type="Proteomes" id="UP000031553">
    <property type="component" value="Unassembled WGS sequence"/>
</dbReference>
<evidence type="ECO:0000313" key="2">
    <source>
        <dbReference type="EMBL" id="KPH86394.1"/>
    </source>
</evidence>
<reference evidence="2 3" key="1">
    <citation type="submission" date="2015-07" db="EMBL/GenBank/DDBJ databases">
        <title>Draft Genome Sequence of Komagataeibacter intermedius Strain AF2, Isolated from Kombucha Tea.</title>
        <authorList>
            <person name="Santos R.A."/>
            <person name="Berretta A.A."/>
            <person name="Barud H.S."/>
            <person name="Ribeiro S.J."/>
            <person name="Gonzalez-Garcia L.N."/>
            <person name="Zucchi T.D."/>
            <person name="Goldman G.H."/>
            <person name="Riano-Pachon D.M."/>
        </authorList>
    </citation>
    <scope>NUCLEOTIDE SEQUENCE [LARGE SCALE GENOMIC DNA]</scope>
    <source>
        <strain evidence="2 3">AF2</strain>
    </source>
</reference>
<organism evidence="2 3">
    <name type="scientific">Komagataeibacter intermedius AF2</name>
    <dbReference type="NCBI Taxonomy" id="1458464"/>
    <lineage>
        <taxon>Bacteria</taxon>
        <taxon>Pseudomonadati</taxon>
        <taxon>Pseudomonadota</taxon>
        <taxon>Alphaproteobacteria</taxon>
        <taxon>Acetobacterales</taxon>
        <taxon>Acetobacteraceae</taxon>
        <taxon>Komagataeibacter</taxon>
    </lineage>
</organism>
<comment type="caution">
    <text evidence="2">The sequence shown here is derived from an EMBL/GenBank/DDBJ whole genome shotgun (WGS) entry which is preliminary data.</text>
</comment>
<evidence type="ECO:0000313" key="1">
    <source>
        <dbReference type="EMBL" id="KPH86032.1"/>
    </source>
</evidence>
<name>A0A0C1RZY6_9PROT</name>
<dbReference type="RefSeq" id="WP_039736081.1">
    <property type="nucleotide sequence ID" value="NZ_JUFX02000203.1"/>
</dbReference>
<dbReference type="EMBL" id="JUFX02000203">
    <property type="protein sequence ID" value="KPH86394.1"/>
    <property type="molecule type" value="Genomic_DNA"/>
</dbReference>
<proteinExistence type="predicted"/>
<accession>A0A0C1RZY6</accession>
<sequence length="59" mass="6330">MVYRINQRERTSLTAMAFTDRHGGAAAHKPGNCVDASRHAAAADCRGGRYDAGYGCEKS</sequence>
<gene>
    <name evidence="2" type="ORF">GLUCOINTEAF2_0200814</name>
    <name evidence="1" type="ORF">GLUCOINTEAF2_0200883</name>
</gene>
<dbReference type="EMBL" id="JUFX02000214">
    <property type="protein sequence ID" value="KPH86032.1"/>
    <property type="molecule type" value="Genomic_DNA"/>
</dbReference>
<evidence type="ECO:0000313" key="3">
    <source>
        <dbReference type="Proteomes" id="UP000031553"/>
    </source>
</evidence>
<dbReference type="AlphaFoldDB" id="A0A0C1RZY6"/>
<protein>
    <submittedName>
        <fullName evidence="2">Uncharacterized protein</fullName>
    </submittedName>
</protein>